<dbReference type="RefSeq" id="WP_107653150.1">
    <property type="nucleotide sequence ID" value="NZ_PZJX01000089.1"/>
</dbReference>
<organism evidence="1 2">
    <name type="scientific">Mesorhizobium helmanticense</name>
    <dbReference type="NCBI Taxonomy" id="1776423"/>
    <lineage>
        <taxon>Bacteria</taxon>
        <taxon>Pseudomonadati</taxon>
        <taxon>Pseudomonadota</taxon>
        <taxon>Alphaproteobacteria</taxon>
        <taxon>Hyphomicrobiales</taxon>
        <taxon>Phyllobacteriaceae</taxon>
        <taxon>Mesorhizobium</taxon>
    </lineage>
</organism>
<accession>A0A2T4IKM1</accession>
<dbReference type="SUPFAM" id="SSF52540">
    <property type="entry name" value="P-loop containing nucleoside triphosphate hydrolases"/>
    <property type="match status" value="1"/>
</dbReference>
<comment type="caution">
    <text evidence="1">The sequence shown here is derived from an EMBL/GenBank/DDBJ whole genome shotgun (WGS) entry which is preliminary data.</text>
</comment>
<gene>
    <name evidence="1" type="ORF">C9427_33240</name>
</gene>
<dbReference type="OrthoDB" id="7591976at2"/>
<sequence length="638" mass="71030">MANPFLRRATEYIRDDTTFLEIVSPAPLTTFLAEHPRKADIFDLPIRIVGAPGSGKTMLAMLAEFRLVETILRDPTNDTNKQLSIALAGAGFLQDGKPGVAAVRIPMESEYRDFWELPYEDSVKTKLALWLVQARTMLALLRGLTNGDHRRLDEIRFIAREASEAHLEQIGGLTATGIRDRALEVQRAIYSIGASLLPPDIDKLPKAATEPYQPFECIQEIDIPWMGERLTVKPLAILDDVHALHPDQFEQIFTALARREIKFGRWLMMRLDALSPGAVFRSARSVATHNLQPDRDYVDIFMQGGESRDKERRRFRDMAADMADRYLPRVTAFRNRNLPPFRRLVPDEPPRLSEAKLRELAALVERDQQRFDVTPARRISIEELVAGYLAGTQSGDREPEVALAMVRVLMARYANRVSDQQVSLFEDFDPEPRTPLKANASVAEAARLHLHALSGRAFHYGFDTLCDASNENAELFLQLAGALVARMETQAIRGRALALPASAQQDVLSAKAVEIMDGWAFPFARRVRAMVDGIASDCREVSLLPHARLGAGANAVGVLEEEMAKLLLSNDELALILKYAVAHGAIEVTRDYGQGSKNWCLIELSGVVALSHGLTLHRGGFLERDVGYLREQGGLDGA</sequence>
<dbReference type="AlphaFoldDB" id="A0A2T4IKM1"/>
<evidence type="ECO:0000313" key="2">
    <source>
        <dbReference type="Proteomes" id="UP000240259"/>
    </source>
</evidence>
<evidence type="ECO:0000313" key="1">
    <source>
        <dbReference type="EMBL" id="PTE06188.1"/>
    </source>
</evidence>
<name>A0A2T4IKM1_9HYPH</name>
<reference evidence="1 2" key="1">
    <citation type="submission" date="2018-03" db="EMBL/GenBank/DDBJ databases">
        <title>Genome sequence of the symbiotic type strain Mesorhizobium helmanticense CSLC115NT isolated from Lotus corniculatus nodules.</title>
        <authorList>
            <person name="Sannazzaro A.I."/>
            <person name="Torres Tejerizo G.A."/>
            <person name="Dip D."/>
            <person name="Caballero M."/>
            <person name="Pistorio M."/>
            <person name="Estrella M.J."/>
        </authorList>
    </citation>
    <scope>NUCLEOTIDE SEQUENCE [LARGE SCALE GENOMIC DNA]</scope>
    <source>
        <strain evidence="1 2">CSLC115N</strain>
    </source>
</reference>
<dbReference type="InterPro" id="IPR027417">
    <property type="entry name" value="P-loop_NTPase"/>
</dbReference>
<dbReference type="EMBL" id="PZJX01000089">
    <property type="protein sequence ID" value="PTE06188.1"/>
    <property type="molecule type" value="Genomic_DNA"/>
</dbReference>
<proteinExistence type="predicted"/>
<keyword evidence="2" id="KW-1185">Reference proteome</keyword>
<protein>
    <submittedName>
        <fullName evidence="1">Uncharacterized protein</fullName>
    </submittedName>
</protein>
<dbReference type="Proteomes" id="UP000240259">
    <property type="component" value="Unassembled WGS sequence"/>
</dbReference>